<dbReference type="InterPro" id="IPR000504">
    <property type="entry name" value="RRM_dom"/>
</dbReference>
<feature type="domain" description="RRM" evidence="8">
    <location>
        <begin position="212"/>
        <end position="290"/>
    </location>
</feature>
<keyword evidence="3 6" id="KW-0694">RNA-binding</keyword>
<dbReference type="PANTHER" id="PTHR10352">
    <property type="entry name" value="EUKARYOTIC TRANSLATION INITIATION FACTOR 3 SUBUNIT G"/>
    <property type="match status" value="1"/>
</dbReference>
<dbReference type="GO" id="GO:0016282">
    <property type="term" value="C:eukaryotic 43S preinitiation complex"/>
    <property type="evidence" value="ECO:0007669"/>
    <property type="project" value="UniProtKB-UniRule"/>
</dbReference>
<evidence type="ECO:0000256" key="5">
    <source>
        <dbReference type="HAMAP-Rule" id="MF_03006"/>
    </source>
</evidence>
<evidence type="ECO:0000313" key="9">
    <source>
        <dbReference type="EMBL" id="MBY82544.1"/>
    </source>
</evidence>
<dbReference type="PIRSF" id="PIRSF037949">
    <property type="entry name" value="Transl_init_eIF-3_RNA-bind"/>
    <property type="match status" value="1"/>
</dbReference>
<dbReference type="Gene3D" id="3.30.70.330">
    <property type="match status" value="1"/>
</dbReference>
<evidence type="ECO:0000256" key="4">
    <source>
        <dbReference type="ARBA" id="ARBA00022917"/>
    </source>
</evidence>
<dbReference type="GO" id="GO:0003723">
    <property type="term" value="F:RNA binding"/>
    <property type="evidence" value="ECO:0007669"/>
    <property type="project" value="UniProtKB-UniRule"/>
</dbReference>
<dbReference type="EMBL" id="GGMS01013341">
    <property type="protein sequence ID" value="MBY82544.1"/>
    <property type="molecule type" value="Transcribed_RNA"/>
</dbReference>
<organism evidence="9">
    <name type="scientific">Sipha flava</name>
    <name type="common">yellow sugarcane aphid</name>
    <dbReference type="NCBI Taxonomy" id="143950"/>
    <lineage>
        <taxon>Eukaryota</taxon>
        <taxon>Metazoa</taxon>
        <taxon>Ecdysozoa</taxon>
        <taxon>Arthropoda</taxon>
        <taxon>Hexapoda</taxon>
        <taxon>Insecta</taxon>
        <taxon>Pterygota</taxon>
        <taxon>Neoptera</taxon>
        <taxon>Paraneoptera</taxon>
        <taxon>Hemiptera</taxon>
        <taxon>Sternorrhyncha</taxon>
        <taxon>Aphidomorpha</taxon>
        <taxon>Aphidoidea</taxon>
        <taxon>Aphididae</taxon>
        <taxon>Sipha</taxon>
    </lineage>
</organism>
<evidence type="ECO:0000256" key="1">
    <source>
        <dbReference type="ARBA" id="ARBA00022490"/>
    </source>
</evidence>
<dbReference type="SUPFAM" id="SSF54928">
    <property type="entry name" value="RNA-binding domain, RBD"/>
    <property type="match status" value="1"/>
</dbReference>
<dbReference type="OrthoDB" id="639027at2759"/>
<dbReference type="AlphaFoldDB" id="A0A2S2QXY6"/>
<evidence type="ECO:0000256" key="7">
    <source>
        <dbReference type="SAM" id="MobiDB-lite"/>
    </source>
</evidence>
<protein>
    <recommendedName>
        <fullName evidence="5">Eukaryotic translation initiation factor 3 subunit G</fullName>
        <shortName evidence="5">eIF3g</shortName>
    </recommendedName>
    <alternativeName>
        <fullName evidence="5">Eukaryotic translation initiation factor 3 RNA-binding subunit</fullName>
        <shortName evidence="5">eIF-3 RNA-binding subunit</shortName>
    </alternativeName>
    <alternativeName>
        <fullName evidence="5">Eukaryotic translation initiation factor 3 subunit 4</fullName>
    </alternativeName>
</protein>
<comment type="similarity">
    <text evidence="5">Belongs to the eIF-3 subunit G family.</text>
</comment>
<evidence type="ECO:0000259" key="8">
    <source>
        <dbReference type="PROSITE" id="PS50102"/>
    </source>
</evidence>
<dbReference type="GO" id="GO:0003743">
    <property type="term" value="F:translation initiation factor activity"/>
    <property type="evidence" value="ECO:0007669"/>
    <property type="project" value="UniProtKB-UniRule"/>
</dbReference>
<evidence type="ECO:0000256" key="6">
    <source>
        <dbReference type="PROSITE-ProRule" id="PRU00176"/>
    </source>
</evidence>
<reference evidence="9" key="1">
    <citation type="submission" date="2018-04" db="EMBL/GenBank/DDBJ databases">
        <title>Transcriptome assembly of Sipha flava.</title>
        <authorList>
            <person name="Scully E.D."/>
            <person name="Geib S.M."/>
            <person name="Palmer N.A."/>
            <person name="Koch K."/>
            <person name="Bradshaw J."/>
            <person name="Heng-Moss T."/>
            <person name="Sarath G."/>
        </authorList>
    </citation>
    <scope>NUCLEOTIDE SEQUENCE</scope>
</reference>
<dbReference type="InterPro" id="IPR035979">
    <property type="entry name" value="RBD_domain_sf"/>
</dbReference>
<comment type="function">
    <text evidence="5">RNA-binding component of the eukaryotic translation initiation factor 3 (eIF-3) complex, which is involved in protein synthesis of a specialized repertoire of mRNAs and, together with other initiation factors, stimulates binding of mRNA and methionyl-tRNAi to the 40S ribosome. The eIF-3 complex specifically targets and initiates translation of a subset of mRNAs involved in cell proliferation. This subunit can bind 18S rRNA.</text>
</comment>
<proteinExistence type="inferred from homology"/>
<comment type="subunit">
    <text evidence="5">Component of the eukaryotic translation initiation factor 3 (eIF-3) complex.</text>
</comment>
<dbReference type="InterPro" id="IPR017334">
    <property type="entry name" value="eIF3_g"/>
</dbReference>
<dbReference type="Pfam" id="PF00076">
    <property type="entry name" value="RRM_1"/>
    <property type="match status" value="1"/>
</dbReference>
<dbReference type="SMART" id="SM00360">
    <property type="entry name" value="RRM"/>
    <property type="match status" value="1"/>
</dbReference>
<comment type="subcellular location">
    <subcellularLocation>
        <location evidence="5">Cytoplasm</location>
    </subcellularLocation>
</comment>
<dbReference type="GO" id="GO:0033290">
    <property type="term" value="C:eukaryotic 48S preinitiation complex"/>
    <property type="evidence" value="ECO:0007669"/>
    <property type="project" value="UniProtKB-UniRule"/>
</dbReference>
<accession>A0A2S2QXY6</accession>
<dbReference type="InterPro" id="IPR024675">
    <property type="entry name" value="eIF3g_N"/>
</dbReference>
<dbReference type="PROSITE" id="PS50102">
    <property type="entry name" value="RRM"/>
    <property type="match status" value="1"/>
</dbReference>
<name>A0A2S2QXY6_9HEMI</name>
<keyword evidence="2 5" id="KW-0396">Initiation factor</keyword>
<dbReference type="InterPro" id="IPR034240">
    <property type="entry name" value="eIF3G_RRM"/>
</dbReference>
<sequence length="296" mass="33615">MILKVFYVCLFSVNMQTKDLIKASWADEVEDHEEKTTLPASKTEHIGNNRIITEYRWNKDNKKEKVVRTYKIEKRLVSKTIAERKTWAKFGDSRNDKPGPNIATTIPAEEIQMQFMTSKDGDKTEENPLDKLKNINMNIKCRTCGGEHWSFSCHLKGTGLVIEDKKLVQEKIPEPEKNTSTNRPYIPPSAREGATNTVGRRDLYSRGYDEVPAIRIENLSESTSEADLSELVNKFGQIARLFLASNKVTGACKGYAFVNFKSIIDAERAIKGLHGYGYDHLILNVSWSTNNYKSAV</sequence>
<keyword evidence="4 5" id="KW-0648">Protein biosynthesis</keyword>
<dbReference type="GO" id="GO:0001732">
    <property type="term" value="P:formation of cytoplasmic translation initiation complex"/>
    <property type="evidence" value="ECO:0007669"/>
    <property type="project" value="UniProtKB-UniRule"/>
</dbReference>
<dbReference type="HAMAP" id="MF_03006">
    <property type="entry name" value="eIF3g"/>
    <property type="match status" value="1"/>
</dbReference>
<dbReference type="Pfam" id="PF12353">
    <property type="entry name" value="eIF3g"/>
    <property type="match status" value="1"/>
</dbReference>
<evidence type="ECO:0000256" key="2">
    <source>
        <dbReference type="ARBA" id="ARBA00022540"/>
    </source>
</evidence>
<dbReference type="CDD" id="cd12933">
    <property type="entry name" value="eIF3G"/>
    <property type="match status" value="1"/>
</dbReference>
<feature type="region of interest" description="Disordered" evidence="7">
    <location>
        <begin position="175"/>
        <end position="194"/>
    </location>
</feature>
<dbReference type="CDD" id="cd12408">
    <property type="entry name" value="RRM_eIF3G_like"/>
    <property type="match status" value="1"/>
</dbReference>
<dbReference type="InterPro" id="IPR012677">
    <property type="entry name" value="Nucleotide-bd_a/b_plait_sf"/>
</dbReference>
<gene>
    <name evidence="9" type="ORF">g.72365</name>
</gene>
<evidence type="ECO:0000256" key="3">
    <source>
        <dbReference type="ARBA" id="ARBA00022884"/>
    </source>
</evidence>
<keyword evidence="1 5" id="KW-0963">Cytoplasm</keyword>
<dbReference type="GO" id="GO:0005852">
    <property type="term" value="C:eukaryotic translation initiation factor 3 complex"/>
    <property type="evidence" value="ECO:0007669"/>
    <property type="project" value="UniProtKB-UniRule"/>
</dbReference>